<dbReference type="eggNOG" id="ENOG502RPYR">
    <property type="taxonomic scope" value="Eukaryota"/>
</dbReference>
<keyword evidence="1" id="KW-0802">TPR repeat</keyword>
<dbReference type="STRING" id="1284197.S8ARU4"/>
<dbReference type="Proteomes" id="UP000015100">
    <property type="component" value="Unassembled WGS sequence"/>
</dbReference>
<dbReference type="SMART" id="SM00028">
    <property type="entry name" value="TPR"/>
    <property type="match status" value="3"/>
</dbReference>
<comment type="caution">
    <text evidence="2">The sequence shown here is derived from an EMBL/GenBank/DDBJ whole genome shotgun (WGS) entry which is preliminary data.</text>
</comment>
<dbReference type="InterPro" id="IPR011990">
    <property type="entry name" value="TPR-like_helical_dom_sf"/>
</dbReference>
<evidence type="ECO:0000256" key="1">
    <source>
        <dbReference type="ARBA" id="ARBA00022803"/>
    </source>
</evidence>
<reference evidence="2 3" key="1">
    <citation type="journal article" date="2013" name="PLoS Genet.">
        <title>Genomic mechanisms accounting for the adaptation to parasitism in nematode-trapping fungi.</title>
        <authorList>
            <person name="Meerupati T."/>
            <person name="Andersson K.M."/>
            <person name="Friman E."/>
            <person name="Kumar D."/>
            <person name="Tunlid A."/>
            <person name="Ahren D."/>
        </authorList>
    </citation>
    <scope>NUCLEOTIDE SEQUENCE [LARGE SCALE GENOMIC DNA]</scope>
    <source>
        <strain evidence="2 3">CBS 200.50</strain>
    </source>
</reference>
<organism evidence="2 3">
    <name type="scientific">Dactylellina haptotyla (strain CBS 200.50)</name>
    <name type="common">Nematode-trapping fungus</name>
    <name type="synonym">Monacrosporium haptotylum</name>
    <dbReference type="NCBI Taxonomy" id="1284197"/>
    <lineage>
        <taxon>Eukaryota</taxon>
        <taxon>Fungi</taxon>
        <taxon>Dikarya</taxon>
        <taxon>Ascomycota</taxon>
        <taxon>Pezizomycotina</taxon>
        <taxon>Orbiliomycetes</taxon>
        <taxon>Orbiliales</taxon>
        <taxon>Orbiliaceae</taxon>
        <taxon>Dactylellina</taxon>
    </lineage>
</organism>
<proteinExistence type="predicted"/>
<sequence>MPNFLDLPPELRNQIYSYLLSPFSNRRHLGDSFYAYDYSPSLVLYRLNRQIYLESRKIFHSLNTFVRISTHWEQAKHHVALEGQVSILLSSPEANKFPLDTLSVTIDTFYPNSEFETVAYYHFIILFETGDLARFCRSWYYSSLNMPYLNSHLSLDLALHDPYTSTSPFPMTGEPHIPKLKQSQLLEPFKQVKQLRGFQVSGNVTAYPSLVKSLNTEMKKSLDPPEKCLERATELKDLGNAALTSGKYKEAIEYYNKAFFAVHVIIDGKNRRVYGDAWFDATITEEGPFKGQHAGTARIIIRVRLVANTILAYLKLNNYDMAIHTGMRTIKIMRTSIGLDEDEGATDPNLEAMVGFVASGEMGKIYYRTGMAYKAIDEKSDARKLLKVAAVYLPNDKTVKQDLASVALRLS</sequence>
<dbReference type="GO" id="GO:0101031">
    <property type="term" value="C:protein folding chaperone complex"/>
    <property type="evidence" value="ECO:0007669"/>
    <property type="project" value="TreeGrafter"/>
</dbReference>
<dbReference type="SUPFAM" id="SSF48452">
    <property type="entry name" value="TPR-like"/>
    <property type="match status" value="1"/>
</dbReference>
<evidence type="ECO:0000313" key="2">
    <source>
        <dbReference type="EMBL" id="EPS45700.1"/>
    </source>
</evidence>
<evidence type="ECO:0000313" key="3">
    <source>
        <dbReference type="Proteomes" id="UP000015100"/>
    </source>
</evidence>
<keyword evidence="3" id="KW-1185">Reference proteome</keyword>
<dbReference type="PANTHER" id="PTHR46423:SF1">
    <property type="entry name" value="RNA POLYMERASE II-ASSOCIATED PROTEIN 3"/>
    <property type="match status" value="1"/>
</dbReference>
<dbReference type="AlphaFoldDB" id="S8ARU4"/>
<dbReference type="InterPro" id="IPR019734">
    <property type="entry name" value="TPR_rpt"/>
</dbReference>
<reference evidence="3" key="2">
    <citation type="submission" date="2013-04" db="EMBL/GenBank/DDBJ databases">
        <title>Genomic mechanisms accounting for the adaptation to parasitism in nematode-trapping fungi.</title>
        <authorList>
            <person name="Ahren D.G."/>
        </authorList>
    </citation>
    <scope>NUCLEOTIDE SEQUENCE [LARGE SCALE GENOMIC DNA]</scope>
    <source>
        <strain evidence="3">CBS 200.50</strain>
    </source>
</reference>
<dbReference type="PANTHER" id="PTHR46423">
    <property type="entry name" value="RNA POLYMERASE II-ASSOCIATED PROTEIN 3"/>
    <property type="match status" value="1"/>
</dbReference>
<protein>
    <submittedName>
        <fullName evidence="2">Uncharacterized protein</fullName>
    </submittedName>
</protein>
<dbReference type="EMBL" id="AQGS01000004">
    <property type="protein sequence ID" value="EPS45700.1"/>
    <property type="molecule type" value="Genomic_DNA"/>
</dbReference>
<accession>S8ARU4</accession>
<dbReference type="OMA" id="KAFHAIH"/>
<name>S8ARU4_DACHA</name>
<gene>
    <name evidence="2" type="ORF">H072_313</name>
</gene>
<dbReference type="InterPro" id="IPR051966">
    <property type="entry name" value="RPAP3"/>
</dbReference>
<dbReference type="Gene3D" id="1.25.40.10">
    <property type="entry name" value="Tetratricopeptide repeat domain"/>
    <property type="match status" value="1"/>
</dbReference>
<dbReference type="HOGENOM" id="CLU_040833_0_0_1"/>
<dbReference type="OrthoDB" id="5229512at2759"/>